<keyword evidence="2" id="KW-1185">Reference proteome</keyword>
<organism evidence="1 2">
    <name type="scientific">Mobilicoccus caccae</name>
    <dbReference type="NCBI Taxonomy" id="1859295"/>
    <lineage>
        <taxon>Bacteria</taxon>
        <taxon>Bacillati</taxon>
        <taxon>Actinomycetota</taxon>
        <taxon>Actinomycetes</taxon>
        <taxon>Micrococcales</taxon>
        <taxon>Dermatophilaceae</taxon>
        <taxon>Mobilicoccus</taxon>
    </lineage>
</organism>
<dbReference type="InterPro" id="IPR050892">
    <property type="entry name" value="ADP-ribose_metab_enzymes"/>
</dbReference>
<evidence type="ECO:0000313" key="1">
    <source>
        <dbReference type="EMBL" id="GMA42173.1"/>
    </source>
</evidence>
<name>A0ABQ6IW47_9MICO</name>
<dbReference type="Proteomes" id="UP001157126">
    <property type="component" value="Unassembled WGS sequence"/>
</dbReference>
<protein>
    <submittedName>
        <fullName evidence="1">Uncharacterized protein</fullName>
    </submittedName>
</protein>
<sequence>MAGYHAVAWEWPGLIGTQKLAYLLQEAGEPLRLFFVKAHYGPYTDSLRKTLRDMEGHFITGFGDGSASPLDAESLEVSEHAQERLPTVMSEVPDTAARTTQVLGLISGFEGTYDLELLASVHWAVTRDGARTPDEASRTIRKRTKRKATLFSTDHVATAWEALEHRGWLRQPEHV</sequence>
<accession>A0ABQ6IW47</accession>
<evidence type="ECO:0000313" key="2">
    <source>
        <dbReference type="Proteomes" id="UP001157126"/>
    </source>
</evidence>
<reference evidence="2" key="1">
    <citation type="journal article" date="2019" name="Int. J. Syst. Evol. Microbiol.">
        <title>The Global Catalogue of Microorganisms (GCM) 10K type strain sequencing project: providing services to taxonomists for standard genome sequencing and annotation.</title>
        <authorList>
            <consortium name="The Broad Institute Genomics Platform"/>
            <consortium name="The Broad Institute Genome Sequencing Center for Infectious Disease"/>
            <person name="Wu L."/>
            <person name="Ma J."/>
        </authorList>
    </citation>
    <scope>NUCLEOTIDE SEQUENCE [LARGE SCALE GENOMIC DNA]</scope>
    <source>
        <strain evidence="2">NBRC 113072</strain>
    </source>
</reference>
<comment type="caution">
    <text evidence="1">The sequence shown here is derived from an EMBL/GenBank/DDBJ whole genome shotgun (WGS) entry which is preliminary data.</text>
</comment>
<dbReference type="RefSeq" id="WP_284305623.1">
    <property type="nucleotide sequence ID" value="NZ_BSUO01000001.1"/>
</dbReference>
<dbReference type="PANTHER" id="PTHR12521:SF0">
    <property type="entry name" value="ADP-RIBOSE GLYCOHYDROLASE OARD1"/>
    <property type="match status" value="1"/>
</dbReference>
<proteinExistence type="predicted"/>
<dbReference type="PANTHER" id="PTHR12521">
    <property type="entry name" value="PROTEIN C6ORF130"/>
    <property type="match status" value="1"/>
</dbReference>
<gene>
    <name evidence="1" type="ORF">GCM10025883_42180</name>
</gene>
<dbReference type="EMBL" id="BSUO01000001">
    <property type="protein sequence ID" value="GMA42173.1"/>
    <property type="molecule type" value="Genomic_DNA"/>
</dbReference>